<organism evidence="1">
    <name type="scientific">Prasinoderma singulare</name>
    <dbReference type="NCBI Taxonomy" id="676789"/>
    <lineage>
        <taxon>Eukaryota</taxon>
        <taxon>Viridiplantae</taxon>
        <taxon>Prasinodermophyta</taxon>
        <taxon>Prasinodermophyceae</taxon>
        <taxon>Prasinodermales</taxon>
        <taxon>Prasinodermaceae</taxon>
        <taxon>Prasinoderma</taxon>
    </lineage>
</organism>
<dbReference type="InterPro" id="IPR015915">
    <property type="entry name" value="Kelch-typ_b-propeller"/>
</dbReference>
<dbReference type="PANTHER" id="PTHR46407">
    <property type="entry name" value="OS02G0208700 PROTEIN"/>
    <property type="match status" value="1"/>
</dbReference>
<protein>
    <submittedName>
        <fullName evidence="1">Uncharacterized protein</fullName>
    </submittedName>
</protein>
<dbReference type="AlphaFoldDB" id="A0A7S3F5F3"/>
<dbReference type="SMART" id="SM00612">
    <property type="entry name" value="Kelch"/>
    <property type="match status" value="2"/>
</dbReference>
<reference evidence="1" key="1">
    <citation type="submission" date="2021-01" db="EMBL/GenBank/DDBJ databases">
        <authorList>
            <person name="Corre E."/>
            <person name="Pelletier E."/>
            <person name="Niang G."/>
            <person name="Scheremetjew M."/>
            <person name="Finn R."/>
            <person name="Kale V."/>
            <person name="Holt S."/>
            <person name="Cochrane G."/>
            <person name="Meng A."/>
            <person name="Brown T."/>
            <person name="Cohen L."/>
        </authorList>
    </citation>
    <scope>NUCLEOTIDE SEQUENCE</scope>
    <source>
        <strain evidence="1">RCC927</strain>
    </source>
</reference>
<gene>
    <name evidence="1" type="ORF">PSIN1315_LOCUS2091</name>
</gene>
<dbReference type="InterPro" id="IPR044595">
    <property type="entry name" value="KMD1-4"/>
</dbReference>
<dbReference type="EMBL" id="HBHY01003237">
    <property type="protein sequence ID" value="CAE0128588.1"/>
    <property type="molecule type" value="Transcribed_RNA"/>
</dbReference>
<proteinExistence type="predicted"/>
<dbReference type="GO" id="GO:2000762">
    <property type="term" value="P:regulation of phenylpropanoid metabolic process"/>
    <property type="evidence" value="ECO:0007669"/>
    <property type="project" value="InterPro"/>
</dbReference>
<dbReference type="SUPFAM" id="SSF117281">
    <property type="entry name" value="Kelch motif"/>
    <property type="match status" value="2"/>
</dbReference>
<dbReference type="GO" id="GO:0080037">
    <property type="term" value="P:negative regulation of cytokinin-activated signaling pathway"/>
    <property type="evidence" value="ECO:0007669"/>
    <property type="project" value="InterPro"/>
</dbReference>
<accession>A0A7S3F5F3</accession>
<dbReference type="InterPro" id="IPR006652">
    <property type="entry name" value="Kelch_1"/>
</dbReference>
<name>A0A7S3F5F3_9VIRI</name>
<evidence type="ECO:0000313" key="1">
    <source>
        <dbReference type="EMBL" id="CAE0128588.1"/>
    </source>
</evidence>
<sequence>MRAALMLREAQYAATCAEEPNPQPSSSLDSVRPLMCALSLNDHTLLERMRAAALNGGGDTARLQTARARFRRFTTWCGAAAESLFGFSSLSLSGGGANPVDAEANLASRDRRVKATTARLQGFGPPPLSDDVADIAAARLGRHVLCIGGRNGTQDHATVVTWDPARGPDSGWQALAPLPSARSCLAAAAVAGAAGVELMSVCSALPMAGGADGALGPRYGPAAGMLDASEGAAVVALGGWQRQTDPQMMGMSEVLLYDAAADAWRRLPDMVYPRLFCTAASVPCDRGRLHVVGGIAVANGSLEEGRRMEVFDPGSGRWLPTALPEGRHNGNTIVSCRWGAASCAMPDGRMLIAGGGVFSAMAGAEFEALHSPVTASCIALDPRVPGTDAITELPDLPNATWGAGAIRVGNQVLVVGGNATATGGSYPHIWALDSRMPSHWRYAGSMTVGRWCFGVSGPPPTTWRLQHN</sequence>
<dbReference type="Gene3D" id="2.120.10.80">
    <property type="entry name" value="Kelch-type beta propeller"/>
    <property type="match status" value="2"/>
</dbReference>
<dbReference type="PANTHER" id="PTHR46407:SF3">
    <property type="entry name" value="OS02G0208700 PROTEIN"/>
    <property type="match status" value="1"/>
</dbReference>